<name>A0ACC2AE30_DIPCM</name>
<sequence length="171" mass="19140">MGCSKDDSSVMAHQGPIIQRELDKPLMPQQPASEKQLWVFRWIGWSQWKVGVKSQKPSHLWTVISKCYKKTVSSKIRIGSLTSSLWTVHGNERSISKRRGWWPWLFFSGLSKRKGNPTASAYNQADRRTPEGQIASVALLSLDTKSSTPIIQARSLQHGPGTKPGPAPQPH</sequence>
<comment type="caution">
    <text evidence="1">The sequence shown here is derived from an EMBL/GenBank/DDBJ whole genome shotgun (WGS) entry which is preliminary data.</text>
</comment>
<accession>A0ACC2AE30</accession>
<evidence type="ECO:0000313" key="2">
    <source>
        <dbReference type="Proteomes" id="UP001162992"/>
    </source>
</evidence>
<protein>
    <submittedName>
        <fullName evidence="1">Uncharacterized protein</fullName>
    </submittedName>
</protein>
<keyword evidence="2" id="KW-1185">Reference proteome</keyword>
<dbReference type="Proteomes" id="UP001162992">
    <property type="component" value="Chromosome 22"/>
</dbReference>
<proteinExistence type="predicted"/>
<gene>
    <name evidence="1" type="ORF">O6H91_22G029900</name>
</gene>
<dbReference type="EMBL" id="CM055113">
    <property type="protein sequence ID" value="KAJ7515830.1"/>
    <property type="molecule type" value="Genomic_DNA"/>
</dbReference>
<reference evidence="2" key="1">
    <citation type="journal article" date="2024" name="Proc. Natl. Acad. Sci. U.S.A.">
        <title>Extraordinary preservation of gene collinearity over three hundred million years revealed in homosporous lycophytes.</title>
        <authorList>
            <person name="Li C."/>
            <person name="Wickell D."/>
            <person name="Kuo L.Y."/>
            <person name="Chen X."/>
            <person name="Nie B."/>
            <person name="Liao X."/>
            <person name="Peng D."/>
            <person name="Ji J."/>
            <person name="Jenkins J."/>
            <person name="Williams M."/>
            <person name="Shu S."/>
            <person name="Plott C."/>
            <person name="Barry K."/>
            <person name="Rajasekar S."/>
            <person name="Grimwood J."/>
            <person name="Han X."/>
            <person name="Sun S."/>
            <person name="Hou Z."/>
            <person name="He W."/>
            <person name="Dai G."/>
            <person name="Sun C."/>
            <person name="Schmutz J."/>
            <person name="Leebens-Mack J.H."/>
            <person name="Li F.W."/>
            <person name="Wang L."/>
        </authorList>
    </citation>
    <scope>NUCLEOTIDE SEQUENCE [LARGE SCALE GENOMIC DNA]</scope>
    <source>
        <strain evidence="2">cv. PW_Plant_1</strain>
    </source>
</reference>
<evidence type="ECO:0000313" key="1">
    <source>
        <dbReference type="EMBL" id="KAJ7515830.1"/>
    </source>
</evidence>
<organism evidence="1 2">
    <name type="scientific">Diphasiastrum complanatum</name>
    <name type="common">Issler's clubmoss</name>
    <name type="synonym">Lycopodium complanatum</name>
    <dbReference type="NCBI Taxonomy" id="34168"/>
    <lineage>
        <taxon>Eukaryota</taxon>
        <taxon>Viridiplantae</taxon>
        <taxon>Streptophyta</taxon>
        <taxon>Embryophyta</taxon>
        <taxon>Tracheophyta</taxon>
        <taxon>Lycopodiopsida</taxon>
        <taxon>Lycopodiales</taxon>
        <taxon>Lycopodiaceae</taxon>
        <taxon>Lycopodioideae</taxon>
        <taxon>Diphasiastrum</taxon>
    </lineage>
</organism>